<feature type="compositionally biased region" description="Polar residues" evidence="10">
    <location>
        <begin position="191"/>
        <end position="206"/>
    </location>
</feature>
<dbReference type="Gene3D" id="3.30.200.20">
    <property type="entry name" value="Phosphorylase Kinase, domain 1"/>
    <property type="match status" value="1"/>
</dbReference>
<feature type="compositionally biased region" description="Low complexity" evidence="10">
    <location>
        <begin position="457"/>
        <end position="466"/>
    </location>
</feature>
<evidence type="ECO:0000313" key="13">
    <source>
        <dbReference type="Proteomes" id="UP001485043"/>
    </source>
</evidence>
<feature type="compositionally biased region" description="Low complexity" evidence="10">
    <location>
        <begin position="255"/>
        <end position="271"/>
    </location>
</feature>
<dbReference type="EMBL" id="JALJOV010000398">
    <property type="protein sequence ID" value="KAK9864056.1"/>
    <property type="molecule type" value="Genomic_DNA"/>
</dbReference>
<dbReference type="InterPro" id="IPR008271">
    <property type="entry name" value="Ser/Thr_kinase_AS"/>
</dbReference>
<protein>
    <recommendedName>
        <fullName evidence="1">non-specific serine/threonine protein kinase</fullName>
        <ecNumber evidence="1">2.7.11.1</ecNumber>
    </recommendedName>
</protein>
<comment type="catalytic activity">
    <reaction evidence="7">
        <text>L-threonyl-[protein] + ATP = O-phospho-L-threonyl-[protein] + ADP + H(+)</text>
        <dbReference type="Rhea" id="RHEA:46608"/>
        <dbReference type="Rhea" id="RHEA-COMP:11060"/>
        <dbReference type="Rhea" id="RHEA-COMP:11605"/>
        <dbReference type="ChEBI" id="CHEBI:15378"/>
        <dbReference type="ChEBI" id="CHEBI:30013"/>
        <dbReference type="ChEBI" id="CHEBI:30616"/>
        <dbReference type="ChEBI" id="CHEBI:61977"/>
        <dbReference type="ChEBI" id="CHEBI:456216"/>
        <dbReference type="EC" id="2.7.11.1"/>
    </reaction>
</comment>
<feature type="domain" description="Protein kinase" evidence="11">
    <location>
        <begin position="25"/>
        <end position="418"/>
    </location>
</feature>
<name>A0AAW1T2P3_9CHLO</name>
<dbReference type="Gene3D" id="1.10.510.10">
    <property type="entry name" value="Transferase(Phosphotransferase) domain 1"/>
    <property type="match status" value="2"/>
</dbReference>
<dbReference type="PANTHER" id="PTHR24356">
    <property type="entry name" value="SERINE/THREONINE-PROTEIN KINASE"/>
    <property type="match status" value="1"/>
</dbReference>
<feature type="compositionally biased region" description="Pro residues" evidence="10">
    <location>
        <begin position="467"/>
        <end position="479"/>
    </location>
</feature>
<keyword evidence="4 9" id="KW-0547">Nucleotide-binding</keyword>
<keyword evidence="13" id="KW-1185">Reference proteome</keyword>
<dbReference type="PROSITE" id="PS00107">
    <property type="entry name" value="PROTEIN_KINASE_ATP"/>
    <property type="match status" value="1"/>
</dbReference>
<dbReference type="InterPro" id="IPR000719">
    <property type="entry name" value="Prot_kinase_dom"/>
</dbReference>
<dbReference type="PROSITE" id="PS50011">
    <property type="entry name" value="PROTEIN_KINASE_DOM"/>
    <property type="match status" value="1"/>
</dbReference>
<comment type="caution">
    <text evidence="12">The sequence shown here is derived from an EMBL/GenBank/DDBJ whole genome shotgun (WGS) entry which is preliminary data.</text>
</comment>
<dbReference type="InterPro" id="IPR017441">
    <property type="entry name" value="Protein_kinase_ATP_BS"/>
</dbReference>
<feature type="compositionally biased region" description="Polar residues" evidence="10">
    <location>
        <begin position="482"/>
        <end position="518"/>
    </location>
</feature>
<evidence type="ECO:0000256" key="5">
    <source>
        <dbReference type="ARBA" id="ARBA00022777"/>
    </source>
</evidence>
<feature type="region of interest" description="Disordered" evidence="10">
    <location>
        <begin position="457"/>
        <end position="612"/>
    </location>
</feature>
<evidence type="ECO:0000256" key="10">
    <source>
        <dbReference type="SAM" id="MobiDB-lite"/>
    </source>
</evidence>
<feature type="compositionally biased region" description="Polar residues" evidence="10">
    <location>
        <begin position="549"/>
        <end position="571"/>
    </location>
</feature>
<dbReference type="InterPro" id="IPR011009">
    <property type="entry name" value="Kinase-like_dom_sf"/>
</dbReference>
<accession>A0AAW1T2P3</accession>
<dbReference type="EC" id="2.7.11.1" evidence="1"/>
<gene>
    <name evidence="12" type="ORF">WJX84_005775</name>
</gene>
<proteinExistence type="predicted"/>
<keyword evidence="6 9" id="KW-0067">ATP-binding</keyword>
<keyword evidence="2" id="KW-0723">Serine/threonine-protein kinase</keyword>
<dbReference type="PANTHER" id="PTHR24356:SF163">
    <property type="entry name" value="3-PHOSPHOINOSITIDE-DEPENDENT PROTEIN KINASE 1-RELATED"/>
    <property type="match status" value="1"/>
</dbReference>
<reference evidence="12 13" key="1">
    <citation type="journal article" date="2024" name="Nat. Commun.">
        <title>Phylogenomics reveals the evolutionary origins of lichenization in chlorophyte algae.</title>
        <authorList>
            <person name="Puginier C."/>
            <person name="Libourel C."/>
            <person name="Otte J."/>
            <person name="Skaloud P."/>
            <person name="Haon M."/>
            <person name="Grisel S."/>
            <person name="Petersen M."/>
            <person name="Berrin J.G."/>
            <person name="Delaux P.M."/>
            <person name="Dal Grande F."/>
            <person name="Keller J."/>
        </authorList>
    </citation>
    <scope>NUCLEOTIDE SEQUENCE [LARGE SCALE GENOMIC DNA]</scope>
    <source>
        <strain evidence="12 13">SAG 2523</strain>
    </source>
</reference>
<evidence type="ECO:0000313" key="12">
    <source>
        <dbReference type="EMBL" id="KAK9864056.1"/>
    </source>
</evidence>
<evidence type="ECO:0000256" key="8">
    <source>
        <dbReference type="ARBA" id="ARBA00048679"/>
    </source>
</evidence>
<dbReference type="GO" id="GO:0005524">
    <property type="term" value="F:ATP binding"/>
    <property type="evidence" value="ECO:0007669"/>
    <property type="project" value="UniProtKB-UniRule"/>
</dbReference>
<evidence type="ECO:0000259" key="11">
    <source>
        <dbReference type="PROSITE" id="PS50011"/>
    </source>
</evidence>
<evidence type="ECO:0000256" key="7">
    <source>
        <dbReference type="ARBA" id="ARBA00047899"/>
    </source>
</evidence>
<dbReference type="GO" id="GO:0035556">
    <property type="term" value="P:intracellular signal transduction"/>
    <property type="evidence" value="ECO:0007669"/>
    <property type="project" value="TreeGrafter"/>
</dbReference>
<evidence type="ECO:0000256" key="9">
    <source>
        <dbReference type="PROSITE-ProRule" id="PRU10141"/>
    </source>
</evidence>
<evidence type="ECO:0000256" key="1">
    <source>
        <dbReference type="ARBA" id="ARBA00012513"/>
    </source>
</evidence>
<evidence type="ECO:0000256" key="2">
    <source>
        <dbReference type="ARBA" id="ARBA00022527"/>
    </source>
</evidence>
<dbReference type="GO" id="GO:0004674">
    <property type="term" value="F:protein serine/threonine kinase activity"/>
    <property type="evidence" value="ECO:0007669"/>
    <property type="project" value="UniProtKB-KW"/>
</dbReference>
<dbReference type="SUPFAM" id="SSF56112">
    <property type="entry name" value="Protein kinase-like (PK-like)"/>
    <property type="match status" value="1"/>
</dbReference>
<keyword evidence="5" id="KW-0418">Kinase</keyword>
<feature type="region of interest" description="Disordered" evidence="10">
    <location>
        <begin position="222"/>
        <end position="283"/>
    </location>
</feature>
<comment type="catalytic activity">
    <reaction evidence="8">
        <text>L-seryl-[protein] + ATP = O-phospho-L-seryl-[protein] + ADP + H(+)</text>
        <dbReference type="Rhea" id="RHEA:17989"/>
        <dbReference type="Rhea" id="RHEA-COMP:9863"/>
        <dbReference type="Rhea" id="RHEA-COMP:11604"/>
        <dbReference type="ChEBI" id="CHEBI:15378"/>
        <dbReference type="ChEBI" id="CHEBI:29999"/>
        <dbReference type="ChEBI" id="CHEBI:30616"/>
        <dbReference type="ChEBI" id="CHEBI:83421"/>
        <dbReference type="ChEBI" id="CHEBI:456216"/>
        <dbReference type="EC" id="2.7.11.1"/>
    </reaction>
</comment>
<dbReference type="Pfam" id="PF00069">
    <property type="entry name" value="Pkinase"/>
    <property type="match status" value="2"/>
</dbReference>
<feature type="compositionally biased region" description="Low complexity" evidence="10">
    <location>
        <begin position="526"/>
        <end position="537"/>
    </location>
</feature>
<feature type="binding site" evidence="9">
    <location>
        <position position="54"/>
    </location>
    <ligand>
        <name>ATP</name>
        <dbReference type="ChEBI" id="CHEBI:30616"/>
    </ligand>
</feature>
<feature type="region of interest" description="Disordered" evidence="10">
    <location>
        <begin position="184"/>
        <end position="209"/>
    </location>
</feature>
<dbReference type="AlphaFoldDB" id="A0AAW1T2P3"/>
<evidence type="ECO:0000256" key="3">
    <source>
        <dbReference type="ARBA" id="ARBA00022679"/>
    </source>
</evidence>
<dbReference type="SMART" id="SM00220">
    <property type="entry name" value="S_TKc"/>
    <property type="match status" value="1"/>
</dbReference>
<organism evidence="12 13">
    <name type="scientific">Apatococcus fuscideae</name>
    <dbReference type="NCBI Taxonomy" id="2026836"/>
    <lineage>
        <taxon>Eukaryota</taxon>
        <taxon>Viridiplantae</taxon>
        <taxon>Chlorophyta</taxon>
        <taxon>core chlorophytes</taxon>
        <taxon>Trebouxiophyceae</taxon>
        <taxon>Chlorellales</taxon>
        <taxon>Chlorellaceae</taxon>
        <taxon>Apatococcus</taxon>
    </lineage>
</organism>
<dbReference type="PROSITE" id="PS00108">
    <property type="entry name" value="PROTEIN_KINASE_ST"/>
    <property type="match status" value="1"/>
</dbReference>
<sequence>MADTQDRENDPAFKAPRAAYTLADFKLVRRLGDGSYSQVVQARHNATDTDYALKMIDKSLVLRNKQTVYIKTERTLLDLFEYPGIVNLYFTFQDSHSLYLGLTLCPNGELYDQIRRKQGLSLEEIQFYAAEIVLILQYMRRHKVVHRDLKPENLLLNETGHIMLCDFGSAKILHSAKGALAAKQAEKAEPSSFSPLAQSGHPSPTHSGAAPQAAVVNLLDADMSTPTGNPFEGPHSSAPPAKAGPVGAGGVNIQEALQAAPSATPAATEAAVKGSPSTGSSKGEVTLASQLEQLAIVVENSQGADALNGEDQASLPRITSMVGTADYIAPETLENQAVTCAADLWSFGCLLYQMAAGKPPFKAASEYLTFNKISAAEFAFPKGFPKPVADLVGQLLVLKPSERLGASKIADLMEHPLFEGVEWDTLRESSAPDFLTPEGLEEDGEDDWELTSLSAAAAAAPTAAAAPPVPGDPKAPPGPQASAGTPTPAQQTSNKLAVGTPTASPGASQALPTLSPSGSAPPAGQKPAPSSAAPTKAPEARPVAVASPVQHTRTKSSPGITSQQPNAQSSLAGPAGHKAGAGRPNGWQGMAQGSAAGGHGAPQHAAQSNWQDGSAGNSLLAAGAVLQILGQDHPDAQFEF</sequence>
<dbReference type="InterPro" id="IPR050236">
    <property type="entry name" value="Ser_Thr_kinase_AGC"/>
</dbReference>
<feature type="compositionally biased region" description="Low complexity" evidence="10">
    <location>
        <begin position="601"/>
        <end position="612"/>
    </location>
</feature>
<evidence type="ECO:0000256" key="6">
    <source>
        <dbReference type="ARBA" id="ARBA00022840"/>
    </source>
</evidence>
<keyword evidence="3" id="KW-0808">Transferase</keyword>
<dbReference type="Proteomes" id="UP001485043">
    <property type="component" value="Unassembled WGS sequence"/>
</dbReference>
<evidence type="ECO:0000256" key="4">
    <source>
        <dbReference type="ARBA" id="ARBA00022741"/>
    </source>
</evidence>